<name>A0ABN2Z8Y2_9ACTN</name>
<dbReference type="InterPro" id="IPR011990">
    <property type="entry name" value="TPR-like_helical_dom_sf"/>
</dbReference>
<gene>
    <name evidence="1" type="ORF">GCM10009802_48240</name>
</gene>
<comment type="caution">
    <text evidence="1">The sequence shown here is derived from an EMBL/GenBank/DDBJ whole genome shotgun (WGS) entry which is preliminary data.</text>
</comment>
<dbReference type="SUPFAM" id="SSF48452">
    <property type="entry name" value="TPR-like"/>
    <property type="match status" value="1"/>
</dbReference>
<sequence length="265" mass="28684">MADTAMARSESSMSEDPLERAIWRLRSRGCWADAAALLEDAAGTDAGAAQRRAALLVEQCMFTAAGWERAEDALRTAEALSTDGENRGVTACERGYLAYASTLFQERDRSDEARAALGRAAALLPPASPHRPMLDFRRGLVAQHLTRNATAAQAAFRRAHAGALEQGDRLLSSFTWRHLAALAADEGDLAEARHGFRESLRLREELGYLVGTAPALMALADVEPEPDAGRLRAEATRLVRLLDGVPSWLAEQLGEEPRRIPAADG</sequence>
<dbReference type="Proteomes" id="UP001500443">
    <property type="component" value="Unassembled WGS sequence"/>
</dbReference>
<organism evidence="1 2">
    <name type="scientific">Streptomyces synnematoformans</name>
    <dbReference type="NCBI Taxonomy" id="415721"/>
    <lineage>
        <taxon>Bacteria</taxon>
        <taxon>Bacillati</taxon>
        <taxon>Actinomycetota</taxon>
        <taxon>Actinomycetes</taxon>
        <taxon>Kitasatosporales</taxon>
        <taxon>Streptomycetaceae</taxon>
        <taxon>Streptomyces</taxon>
    </lineage>
</organism>
<evidence type="ECO:0008006" key="3">
    <source>
        <dbReference type="Google" id="ProtNLM"/>
    </source>
</evidence>
<proteinExistence type="predicted"/>
<dbReference type="Gene3D" id="1.25.40.10">
    <property type="entry name" value="Tetratricopeptide repeat domain"/>
    <property type="match status" value="1"/>
</dbReference>
<evidence type="ECO:0000313" key="2">
    <source>
        <dbReference type="Proteomes" id="UP001500443"/>
    </source>
</evidence>
<evidence type="ECO:0000313" key="1">
    <source>
        <dbReference type="EMBL" id="GAA2138618.1"/>
    </source>
</evidence>
<reference evidence="1 2" key="1">
    <citation type="journal article" date="2019" name="Int. J. Syst. Evol. Microbiol.">
        <title>The Global Catalogue of Microorganisms (GCM) 10K type strain sequencing project: providing services to taxonomists for standard genome sequencing and annotation.</title>
        <authorList>
            <consortium name="The Broad Institute Genomics Platform"/>
            <consortium name="The Broad Institute Genome Sequencing Center for Infectious Disease"/>
            <person name="Wu L."/>
            <person name="Ma J."/>
        </authorList>
    </citation>
    <scope>NUCLEOTIDE SEQUENCE [LARGE SCALE GENOMIC DNA]</scope>
    <source>
        <strain evidence="1 2">JCM 15481</strain>
    </source>
</reference>
<protein>
    <recommendedName>
        <fullName evidence="3">Tetratricopeptide repeat protein</fullName>
    </recommendedName>
</protein>
<dbReference type="EMBL" id="BAAAPF010000197">
    <property type="protein sequence ID" value="GAA2138618.1"/>
    <property type="molecule type" value="Genomic_DNA"/>
</dbReference>
<keyword evidence="2" id="KW-1185">Reference proteome</keyword>
<accession>A0ABN2Z8Y2</accession>